<dbReference type="Pfam" id="PF02518">
    <property type="entry name" value="HATPase_c"/>
    <property type="match status" value="1"/>
</dbReference>
<feature type="domain" description="Histidine kinase/HSP90-like ATPase" evidence="10">
    <location>
        <begin position="358"/>
        <end position="448"/>
    </location>
</feature>
<evidence type="ECO:0000256" key="5">
    <source>
        <dbReference type="ARBA" id="ARBA00022741"/>
    </source>
</evidence>
<dbReference type="CDD" id="cd16917">
    <property type="entry name" value="HATPase_UhpB-NarQ-NarX-like"/>
    <property type="match status" value="1"/>
</dbReference>
<feature type="transmembrane region" description="Helical" evidence="9">
    <location>
        <begin position="109"/>
        <end position="133"/>
    </location>
</feature>
<evidence type="ECO:0000256" key="4">
    <source>
        <dbReference type="ARBA" id="ARBA00022679"/>
    </source>
</evidence>
<dbReference type="AlphaFoldDB" id="A0A542YF93"/>
<dbReference type="Gene3D" id="1.20.5.1930">
    <property type="match status" value="1"/>
</dbReference>
<dbReference type="SMART" id="SM00387">
    <property type="entry name" value="HATPase_c"/>
    <property type="match status" value="1"/>
</dbReference>
<evidence type="ECO:0000256" key="8">
    <source>
        <dbReference type="ARBA" id="ARBA00023012"/>
    </source>
</evidence>
<protein>
    <recommendedName>
        <fullName evidence="2">histidine kinase</fullName>
        <ecNumber evidence="2">2.7.13.3</ecNumber>
    </recommendedName>
</protein>
<dbReference type="GO" id="GO:0046983">
    <property type="term" value="F:protein dimerization activity"/>
    <property type="evidence" value="ECO:0007669"/>
    <property type="project" value="InterPro"/>
</dbReference>
<feature type="transmembrane region" description="Helical" evidence="9">
    <location>
        <begin position="206"/>
        <end position="228"/>
    </location>
</feature>
<keyword evidence="6 11" id="KW-0418">Kinase</keyword>
<dbReference type="Gene3D" id="3.30.565.10">
    <property type="entry name" value="Histidine kinase-like ATPase, C-terminal domain"/>
    <property type="match status" value="1"/>
</dbReference>
<dbReference type="PANTHER" id="PTHR24421">
    <property type="entry name" value="NITRATE/NITRITE SENSOR PROTEIN NARX-RELATED"/>
    <property type="match status" value="1"/>
</dbReference>
<feature type="transmembrane region" description="Helical" evidence="9">
    <location>
        <begin position="69"/>
        <end position="89"/>
    </location>
</feature>
<comment type="catalytic activity">
    <reaction evidence="1">
        <text>ATP + protein L-histidine = ADP + protein N-phospho-L-histidine.</text>
        <dbReference type="EC" id="2.7.13.3"/>
    </reaction>
</comment>
<evidence type="ECO:0000256" key="7">
    <source>
        <dbReference type="ARBA" id="ARBA00022840"/>
    </source>
</evidence>
<keyword evidence="12" id="KW-1185">Reference proteome</keyword>
<dbReference type="EMBL" id="VFOM01000002">
    <property type="protein sequence ID" value="TQL46751.1"/>
    <property type="molecule type" value="Genomic_DNA"/>
</dbReference>
<dbReference type="Pfam" id="PF07730">
    <property type="entry name" value="HisKA_3"/>
    <property type="match status" value="1"/>
</dbReference>
<dbReference type="InterPro" id="IPR036890">
    <property type="entry name" value="HATPase_C_sf"/>
</dbReference>
<name>A0A542YF93_9MICO</name>
<keyword evidence="9" id="KW-0812">Transmembrane</keyword>
<dbReference type="InterPro" id="IPR003594">
    <property type="entry name" value="HATPase_dom"/>
</dbReference>
<evidence type="ECO:0000256" key="2">
    <source>
        <dbReference type="ARBA" id="ARBA00012438"/>
    </source>
</evidence>
<gene>
    <name evidence="11" type="ORF">FB562_2276</name>
</gene>
<organism evidence="11 12">
    <name type="scientific">Homoserinimonas aerilata</name>
    <dbReference type="NCBI Taxonomy" id="1162970"/>
    <lineage>
        <taxon>Bacteria</taxon>
        <taxon>Bacillati</taxon>
        <taxon>Actinomycetota</taxon>
        <taxon>Actinomycetes</taxon>
        <taxon>Micrococcales</taxon>
        <taxon>Microbacteriaceae</taxon>
        <taxon>Homoserinimonas</taxon>
    </lineage>
</organism>
<evidence type="ECO:0000256" key="9">
    <source>
        <dbReference type="SAM" id="Phobius"/>
    </source>
</evidence>
<dbReference type="InterPro" id="IPR011712">
    <property type="entry name" value="Sig_transdc_His_kin_sub3_dim/P"/>
</dbReference>
<dbReference type="PANTHER" id="PTHR24421:SF10">
    <property type="entry name" value="NITRATE_NITRITE SENSOR PROTEIN NARQ"/>
    <property type="match status" value="1"/>
</dbReference>
<evidence type="ECO:0000313" key="11">
    <source>
        <dbReference type="EMBL" id="TQL46751.1"/>
    </source>
</evidence>
<proteinExistence type="predicted"/>
<dbReference type="OrthoDB" id="227596at2"/>
<evidence type="ECO:0000256" key="1">
    <source>
        <dbReference type="ARBA" id="ARBA00000085"/>
    </source>
</evidence>
<evidence type="ECO:0000259" key="10">
    <source>
        <dbReference type="SMART" id="SM00387"/>
    </source>
</evidence>
<evidence type="ECO:0000256" key="3">
    <source>
        <dbReference type="ARBA" id="ARBA00022553"/>
    </source>
</evidence>
<keyword evidence="7" id="KW-0067">ATP-binding</keyword>
<dbReference type="InterPro" id="IPR050482">
    <property type="entry name" value="Sensor_HK_TwoCompSys"/>
</dbReference>
<dbReference type="EC" id="2.7.13.3" evidence="2"/>
<keyword evidence="8" id="KW-0902">Two-component regulatory system</keyword>
<dbReference type="SUPFAM" id="SSF55874">
    <property type="entry name" value="ATPase domain of HSP90 chaperone/DNA topoisomerase II/histidine kinase"/>
    <property type="match status" value="1"/>
</dbReference>
<keyword evidence="9" id="KW-1133">Transmembrane helix</keyword>
<keyword evidence="3" id="KW-0597">Phosphoprotein</keyword>
<keyword evidence="5" id="KW-0547">Nucleotide-binding</keyword>
<sequence length="450" mass="47298">MLAPVGQVAGTRTPQGVRAAIRTPDAAAPPCKYAVRMRRSEWMSSSWHHGDGSLDDAPPRFGMPPAVRLWLPVVVSFLVQVPVAVFLTVRAADGGVSNLPEWHGPGPEWVAATAELPVLLLGLALALIGPLALIAARRFPGPVVAIVAAAASADFLFAPPAGPPYVAFAFATILGIVRGASAWVFSAVAAAWLLCVVGPSVVGSAAAPFPIAALTVGLLLSLGIGAGIRGRREGIRAARQAFERRREDATQQERVRIARELHDVLAHSLSQISVQAGVGLHLIERQPEKAAEALANIKQTSRVALDEVRGVLGMLRDGDSPLLPQPQLSMVHELADTATRAGLAVTLDDSIETPPPAAVQMALYRLVQESVTNAVRHAEASALSIRLAEENGDYIVEITDDGRGATDAEGRGILGMRERAELLGGTLTAGPRDGVRGFRVRGSIPVRGAR</sequence>
<keyword evidence="4" id="KW-0808">Transferase</keyword>
<dbReference type="GO" id="GO:0005524">
    <property type="term" value="F:ATP binding"/>
    <property type="evidence" value="ECO:0007669"/>
    <property type="project" value="UniProtKB-KW"/>
</dbReference>
<feature type="transmembrane region" description="Helical" evidence="9">
    <location>
        <begin position="165"/>
        <end position="194"/>
    </location>
</feature>
<comment type="caution">
    <text evidence="11">The sequence shown here is derived from an EMBL/GenBank/DDBJ whole genome shotgun (WGS) entry which is preliminary data.</text>
</comment>
<reference evidence="11 12" key="1">
    <citation type="submission" date="2019-06" db="EMBL/GenBank/DDBJ databases">
        <title>Sequencing the genomes of 1000 actinobacteria strains.</title>
        <authorList>
            <person name="Klenk H.-P."/>
        </authorList>
    </citation>
    <scope>NUCLEOTIDE SEQUENCE [LARGE SCALE GENOMIC DNA]</scope>
    <source>
        <strain evidence="11 12">DSM 26477</strain>
    </source>
</reference>
<evidence type="ECO:0000256" key="6">
    <source>
        <dbReference type="ARBA" id="ARBA00022777"/>
    </source>
</evidence>
<dbReference type="Proteomes" id="UP000317998">
    <property type="component" value="Unassembled WGS sequence"/>
</dbReference>
<keyword evidence="9" id="KW-0472">Membrane</keyword>
<dbReference type="GO" id="GO:0016020">
    <property type="term" value="C:membrane"/>
    <property type="evidence" value="ECO:0007669"/>
    <property type="project" value="InterPro"/>
</dbReference>
<evidence type="ECO:0000313" key="12">
    <source>
        <dbReference type="Proteomes" id="UP000317998"/>
    </source>
</evidence>
<dbReference type="GO" id="GO:0000155">
    <property type="term" value="F:phosphorelay sensor kinase activity"/>
    <property type="evidence" value="ECO:0007669"/>
    <property type="project" value="InterPro"/>
</dbReference>
<accession>A0A542YF93</accession>